<gene>
    <name evidence="1" type="ORF">A3J05_01265</name>
</gene>
<evidence type="ECO:0000313" key="1">
    <source>
        <dbReference type="EMBL" id="OGE98594.1"/>
    </source>
</evidence>
<proteinExistence type="predicted"/>
<evidence type="ECO:0000313" key="2">
    <source>
        <dbReference type="Proteomes" id="UP000177235"/>
    </source>
</evidence>
<reference evidence="1 2" key="1">
    <citation type="journal article" date="2016" name="Nat. Commun.">
        <title>Thousands of microbial genomes shed light on interconnected biogeochemical processes in an aquifer system.</title>
        <authorList>
            <person name="Anantharaman K."/>
            <person name="Brown C.T."/>
            <person name="Hug L.A."/>
            <person name="Sharon I."/>
            <person name="Castelle C.J."/>
            <person name="Probst A.J."/>
            <person name="Thomas B.C."/>
            <person name="Singh A."/>
            <person name="Wilkins M.J."/>
            <person name="Karaoz U."/>
            <person name="Brodie E.L."/>
            <person name="Williams K.H."/>
            <person name="Hubbard S.S."/>
            <person name="Banfield J.F."/>
        </authorList>
    </citation>
    <scope>NUCLEOTIDE SEQUENCE [LARGE SCALE GENOMIC DNA]</scope>
</reference>
<protein>
    <submittedName>
        <fullName evidence="1">Uncharacterized protein</fullName>
    </submittedName>
</protein>
<dbReference type="EMBL" id="MFFF01000029">
    <property type="protein sequence ID" value="OGE98594.1"/>
    <property type="molecule type" value="Genomic_DNA"/>
</dbReference>
<name>A0A1F5Q8T2_9BACT</name>
<sequence length="77" mass="8671">MLFIHPSNSFEKFDGFLHQIVLIKFGEFAHLNFLLKILAGKYSVVKLRSACFHNPPLCIKCSSTVIPQINLGRTLAP</sequence>
<accession>A0A1F5Q8T2</accession>
<dbReference type="AlphaFoldDB" id="A0A1F5Q8T2"/>
<organism evidence="1 2">
    <name type="scientific">Candidatus Doudnabacteria bacterium RIFCSPLOWO2_02_FULL_48_13</name>
    <dbReference type="NCBI Taxonomy" id="1817845"/>
    <lineage>
        <taxon>Bacteria</taxon>
        <taxon>Candidatus Doudnaibacteriota</taxon>
    </lineage>
</organism>
<dbReference type="Proteomes" id="UP000177235">
    <property type="component" value="Unassembled WGS sequence"/>
</dbReference>
<comment type="caution">
    <text evidence="1">The sequence shown here is derived from an EMBL/GenBank/DDBJ whole genome shotgun (WGS) entry which is preliminary data.</text>
</comment>